<sequence>MSRISRLTRMTHPDAATRPADEAEKPVAAQGKGTPNEKDAYKEFAEKADGAKSSMQDSFDQRQPVVAWAKRYDEIKEKKVAAPNEEYLTLHLEADGNFET</sequence>
<keyword evidence="3" id="KW-1185">Reference proteome</keyword>
<dbReference type="EMBL" id="LIAE01010610">
    <property type="protein sequence ID" value="PAV57951.1"/>
    <property type="molecule type" value="Genomic_DNA"/>
</dbReference>
<accession>A0A2A2J8L1</accession>
<name>A0A2A2J8L1_9BILA</name>
<evidence type="ECO:0000313" key="3">
    <source>
        <dbReference type="Proteomes" id="UP000218231"/>
    </source>
</evidence>
<evidence type="ECO:0000256" key="1">
    <source>
        <dbReference type="SAM" id="MobiDB-lite"/>
    </source>
</evidence>
<dbReference type="AlphaFoldDB" id="A0A2A2J8L1"/>
<protein>
    <submittedName>
        <fullName evidence="2">Uncharacterized protein</fullName>
    </submittedName>
</protein>
<feature type="region of interest" description="Disordered" evidence="1">
    <location>
        <begin position="1"/>
        <end position="38"/>
    </location>
</feature>
<evidence type="ECO:0000313" key="2">
    <source>
        <dbReference type="EMBL" id="PAV57951.1"/>
    </source>
</evidence>
<proteinExistence type="predicted"/>
<comment type="caution">
    <text evidence="2">The sequence shown here is derived from an EMBL/GenBank/DDBJ whole genome shotgun (WGS) entry which is preliminary data.</text>
</comment>
<gene>
    <name evidence="2" type="ORF">WR25_21759</name>
</gene>
<reference evidence="2 3" key="1">
    <citation type="journal article" date="2017" name="Curr. Biol.">
        <title>Genome architecture and evolution of a unichromosomal asexual nematode.</title>
        <authorList>
            <person name="Fradin H."/>
            <person name="Zegar C."/>
            <person name="Gutwein M."/>
            <person name="Lucas J."/>
            <person name="Kovtun M."/>
            <person name="Corcoran D."/>
            <person name="Baugh L.R."/>
            <person name="Kiontke K."/>
            <person name="Gunsalus K."/>
            <person name="Fitch D.H."/>
            <person name="Piano F."/>
        </authorList>
    </citation>
    <scope>NUCLEOTIDE SEQUENCE [LARGE SCALE GENOMIC DNA]</scope>
    <source>
        <strain evidence="2">PF1309</strain>
    </source>
</reference>
<organism evidence="2 3">
    <name type="scientific">Diploscapter pachys</name>
    <dbReference type="NCBI Taxonomy" id="2018661"/>
    <lineage>
        <taxon>Eukaryota</taxon>
        <taxon>Metazoa</taxon>
        <taxon>Ecdysozoa</taxon>
        <taxon>Nematoda</taxon>
        <taxon>Chromadorea</taxon>
        <taxon>Rhabditida</taxon>
        <taxon>Rhabditina</taxon>
        <taxon>Rhabditomorpha</taxon>
        <taxon>Rhabditoidea</taxon>
        <taxon>Rhabditidae</taxon>
        <taxon>Diploscapter</taxon>
    </lineage>
</organism>
<dbReference type="Proteomes" id="UP000218231">
    <property type="component" value="Unassembled WGS sequence"/>
</dbReference>